<keyword evidence="8 10" id="KW-1133">Transmembrane helix</keyword>
<reference evidence="12 13" key="1">
    <citation type="journal article" date="2011" name="J. Bacteriol.">
        <title>Complete genome sequence of Algoriphagus sp. PR1, bacterial prey of a colony-forming choanoflagellate.</title>
        <authorList>
            <person name="Alegado R.A."/>
            <person name="Ferriera S."/>
            <person name="Nusbaum C."/>
            <person name="Young S.K."/>
            <person name="Zeng Q."/>
            <person name="Imamovic A."/>
            <person name="Fairclough S.R."/>
            <person name="King N."/>
        </authorList>
    </citation>
    <scope>NUCLEOTIDE SEQUENCE [LARGE SCALE GENOMIC DNA]</scope>
    <source>
        <strain evidence="12 13">PR1</strain>
    </source>
</reference>
<keyword evidence="13" id="KW-1185">Reference proteome</keyword>
<evidence type="ECO:0000256" key="6">
    <source>
        <dbReference type="ARBA" id="ARBA00022692"/>
    </source>
</evidence>
<dbReference type="EMBL" id="CM001023">
    <property type="protein sequence ID" value="EAZ79090.1"/>
    <property type="molecule type" value="Genomic_DNA"/>
</dbReference>
<keyword evidence="3" id="KW-0813">Transport</keyword>
<dbReference type="eggNOG" id="COG0810">
    <property type="taxonomic scope" value="Bacteria"/>
</dbReference>
<evidence type="ECO:0000256" key="4">
    <source>
        <dbReference type="ARBA" id="ARBA00022475"/>
    </source>
</evidence>
<evidence type="ECO:0000256" key="10">
    <source>
        <dbReference type="SAM" id="Phobius"/>
    </source>
</evidence>
<keyword evidence="4" id="KW-1003">Cell membrane</keyword>
<protein>
    <submittedName>
        <fullName evidence="12">TonB protein</fullName>
    </submittedName>
</protein>
<evidence type="ECO:0000313" key="13">
    <source>
        <dbReference type="Proteomes" id="UP000003919"/>
    </source>
</evidence>
<dbReference type="SUPFAM" id="SSF74653">
    <property type="entry name" value="TolA/TonB C-terminal domain"/>
    <property type="match status" value="1"/>
</dbReference>
<gene>
    <name evidence="12" type="ORF">ALPR1_17213</name>
</gene>
<keyword evidence="9 10" id="KW-0472">Membrane</keyword>
<dbReference type="STRING" id="388413.ALPR1_17213"/>
<dbReference type="EMBL" id="AAXU02000001">
    <property type="protein sequence ID" value="EAZ79090.1"/>
    <property type="molecule type" value="Genomic_DNA"/>
</dbReference>
<evidence type="ECO:0000256" key="2">
    <source>
        <dbReference type="ARBA" id="ARBA00006555"/>
    </source>
</evidence>
<accession>A3I364</accession>
<dbReference type="PRINTS" id="PR01374">
    <property type="entry name" value="TONBPROTEIN"/>
</dbReference>
<evidence type="ECO:0000256" key="9">
    <source>
        <dbReference type="ARBA" id="ARBA00023136"/>
    </source>
</evidence>
<organism evidence="12 13">
    <name type="scientific">Algoriphagus machipongonensis</name>
    <dbReference type="NCBI Taxonomy" id="388413"/>
    <lineage>
        <taxon>Bacteria</taxon>
        <taxon>Pseudomonadati</taxon>
        <taxon>Bacteroidota</taxon>
        <taxon>Cytophagia</taxon>
        <taxon>Cytophagales</taxon>
        <taxon>Cyclobacteriaceae</taxon>
        <taxon>Algoriphagus</taxon>
    </lineage>
</organism>
<name>A3I364_9BACT</name>
<dbReference type="InterPro" id="IPR037682">
    <property type="entry name" value="TonB_C"/>
</dbReference>
<dbReference type="Pfam" id="PF03544">
    <property type="entry name" value="TonB_C"/>
    <property type="match status" value="1"/>
</dbReference>
<dbReference type="InterPro" id="IPR003538">
    <property type="entry name" value="TonB"/>
</dbReference>
<dbReference type="InterPro" id="IPR006260">
    <property type="entry name" value="TonB/TolA_C"/>
</dbReference>
<dbReference type="InterPro" id="IPR051045">
    <property type="entry name" value="TonB-dependent_transducer"/>
</dbReference>
<dbReference type="HOGENOM" id="CLU_065795_1_1_10"/>
<dbReference type="GO" id="GO:0031992">
    <property type="term" value="F:energy transducer activity"/>
    <property type="evidence" value="ECO:0007669"/>
    <property type="project" value="InterPro"/>
</dbReference>
<comment type="subcellular location">
    <subcellularLocation>
        <location evidence="1">Cell inner membrane</location>
        <topology evidence="1">Single-pass membrane protein</topology>
        <orientation evidence="1">Periplasmic side</orientation>
    </subcellularLocation>
</comment>
<evidence type="ECO:0000313" key="12">
    <source>
        <dbReference type="EMBL" id="EAZ79090.1"/>
    </source>
</evidence>
<sequence length="223" mass="25402">MEYKKTPKSDLRKLSGMIFNLGLMLSVAAVLVAFEWKSYERVFVKDLSSQENTWDLLDIPNTIQEPPAPPPVLELPKIEAVDDDIEVDKLDDLVNFDIEDTPAPAEIIISEPPVDDIPDEIREFVEVQASFKGGMEKWYEYLKKNLNYPTQARRMGIEGTVIVRFVVNTDGSIQDIEAVRTIGGGCDEEAMDVIRNSPKWNPGRMSDRPVRSRMTMPIRFRLN</sequence>
<dbReference type="RefSeq" id="WP_008202361.1">
    <property type="nucleotide sequence ID" value="NZ_CM001023.1"/>
</dbReference>
<dbReference type="PROSITE" id="PS52015">
    <property type="entry name" value="TONB_CTD"/>
    <property type="match status" value="1"/>
</dbReference>
<dbReference type="GO" id="GO:0015891">
    <property type="term" value="P:siderophore transport"/>
    <property type="evidence" value="ECO:0007669"/>
    <property type="project" value="InterPro"/>
</dbReference>
<dbReference type="Gene3D" id="3.30.1150.10">
    <property type="match status" value="1"/>
</dbReference>
<dbReference type="GO" id="GO:0015031">
    <property type="term" value="P:protein transport"/>
    <property type="evidence" value="ECO:0007669"/>
    <property type="project" value="UniProtKB-KW"/>
</dbReference>
<evidence type="ECO:0000256" key="5">
    <source>
        <dbReference type="ARBA" id="ARBA00022519"/>
    </source>
</evidence>
<dbReference type="AlphaFoldDB" id="A3I364"/>
<dbReference type="GO" id="GO:0098797">
    <property type="term" value="C:plasma membrane protein complex"/>
    <property type="evidence" value="ECO:0007669"/>
    <property type="project" value="TreeGrafter"/>
</dbReference>
<evidence type="ECO:0000256" key="8">
    <source>
        <dbReference type="ARBA" id="ARBA00022989"/>
    </source>
</evidence>
<proteinExistence type="inferred from homology"/>
<dbReference type="GO" id="GO:0030288">
    <property type="term" value="C:outer membrane-bounded periplasmic space"/>
    <property type="evidence" value="ECO:0007669"/>
    <property type="project" value="InterPro"/>
</dbReference>
<keyword evidence="6 10" id="KW-0812">Transmembrane</keyword>
<evidence type="ECO:0000256" key="1">
    <source>
        <dbReference type="ARBA" id="ARBA00004383"/>
    </source>
</evidence>
<evidence type="ECO:0000256" key="3">
    <source>
        <dbReference type="ARBA" id="ARBA00022448"/>
    </source>
</evidence>
<feature type="transmembrane region" description="Helical" evidence="10">
    <location>
        <begin position="14"/>
        <end position="34"/>
    </location>
</feature>
<evidence type="ECO:0000259" key="11">
    <source>
        <dbReference type="PROSITE" id="PS52015"/>
    </source>
</evidence>
<dbReference type="PANTHER" id="PTHR33446:SF2">
    <property type="entry name" value="PROTEIN TONB"/>
    <property type="match status" value="1"/>
</dbReference>
<dbReference type="PANTHER" id="PTHR33446">
    <property type="entry name" value="PROTEIN TONB-RELATED"/>
    <property type="match status" value="1"/>
</dbReference>
<evidence type="ECO:0000256" key="7">
    <source>
        <dbReference type="ARBA" id="ARBA00022927"/>
    </source>
</evidence>
<dbReference type="Proteomes" id="UP000003919">
    <property type="component" value="Chromosome"/>
</dbReference>
<comment type="similarity">
    <text evidence="2">Belongs to the TonB family.</text>
</comment>
<dbReference type="OrthoDB" id="9812355at2"/>
<keyword evidence="5" id="KW-0997">Cell inner membrane</keyword>
<comment type="caution">
    <text evidence="12">The sequence shown here is derived from an EMBL/GenBank/DDBJ whole genome shotgun (WGS) entry which is preliminary data.</text>
</comment>
<feature type="domain" description="TonB C-terminal" evidence="11">
    <location>
        <begin position="133"/>
        <end position="223"/>
    </location>
</feature>
<dbReference type="NCBIfam" id="TIGR01352">
    <property type="entry name" value="tonB_Cterm"/>
    <property type="match status" value="1"/>
</dbReference>
<dbReference type="GO" id="GO:0055085">
    <property type="term" value="P:transmembrane transport"/>
    <property type="evidence" value="ECO:0007669"/>
    <property type="project" value="InterPro"/>
</dbReference>
<keyword evidence="7" id="KW-0653">Protein transport</keyword>